<dbReference type="AlphaFoldDB" id="A0A6N9Q3I1"/>
<dbReference type="RefSeq" id="WP_160646195.1">
    <property type="nucleotide sequence ID" value="NZ_SIJB01000024.1"/>
</dbReference>
<dbReference type="InterPro" id="IPR055338">
    <property type="entry name" value="YqfX-like"/>
</dbReference>
<organism evidence="3 4">
    <name type="scientific">Chengkuizengella marina</name>
    <dbReference type="NCBI Taxonomy" id="2507566"/>
    <lineage>
        <taxon>Bacteria</taxon>
        <taxon>Bacillati</taxon>
        <taxon>Bacillota</taxon>
        <taxon>Bacilli</taxon>
        <taxon>Bacillales</taxon>
        <taxon>Paenibacillaceae</taxon>
        <taxon>Chengkuizengella</taxon>
    </lineage>
</organism>
<feature type="transmembrane region" description="Helical" evidence="2">
    <location>
        <begin position="107"/>
        <end position="128"/>
    </location>
</feature>
<feature type="region of interest" description="Disordered" evidence="1">
    <location>
        <begin position="1"/>
        <end position="27"/>
    </location>
</feature>
<name>A0A6N9Q3I1_9BACL</name>
<evidence type="ECO:0000256" key="2">
    <source>
        <dbReference type="SAM" id="Phobius"/>
    </source>
</evidence>
<keyword evidence="2" id="KW-1133">Transmembrane helix</keyword>
<comment type="caution">
    <text evidence="3">The sequence shown here is derived from an EMBL/GenBank/DDBJ whole genome shotgun (WGS) entry which is preliminary data.</text>
</comment>
<evidence type="ECO:0000256" key="1">
    <source>
        <dbReference type="SAM" id="MobiDB-lite"/>
    </source>
</evidence>
<protein>
    <submittedName>
        <fullName evidence="3">DUF4190 domain-containing protein</fullName>
    </submittedName>
</protein>
<sequence>MNRENKNMDTENNNKRNQIDNNLNNESTDEEYAAEYAPFNVANYNNGERSETIQSDVEEARDVGANTTLGIISLVFALASWFIYPLILGPAAAVFGFVAWYQGSRTLGGWAIALGVIAFLAYMVLPLYT</sequence>
<keyword evidence="2" id="KW-0472">Membrane</keyword>
<feature type="compositionally biased region" description="Basic and acidic residues" evidence="1">
    <location>
        <begin position="1"/>
        <end position="18"/>
    </location>
</feature>
<evidence type="ECO:0000313" key="4">
    <source>
        <dbReference type="Proteomes" id="UP000448943"/>
    </source>
</evidence>
<gene>
    <name evidence="3" type="ORF">ERL59_10495</name>
</gene>
<feature type="transmembrane region" description="Helical" evidence="2">
    <location>
        <begin position="71"/>
        <end position="101"/>
    </location>
</feature>
<evidence type="ECO:0000313" key="3">
    <source>
        <dbReference type="EMBL" id="NBI29389.1"/>
    </source>
</evidence>
<dbReference type="PANTHER" id="PTHR40040:SF1">
    <property type="entry name" value="MEMBRANE PROTEIN"/>
    <property type="match status" value="1"/>
</dbReference>
<proteinExistence type="predicted"/>
<dbReference type="EMBL" id="SIJB01000024">
    <property type="protein sequence ID" value="NBI29389.1"/>
    <property type="molecule type" value="Genomic_DNA"/>
</dbReference>
<keyword evidence="4" id="KW-1185">Reference proteome</keyword>
<dbReference type="PANTHER" id="PTHR40040">
    <property type="entry name" value="SMALL HYDROPHOBIC PROTEIN-RELATED"/>
    <property type="match status" value="1"/>
</dbReference>
<reference evidence="3 4" key="1">
    <citation type="submission" date="2019-01" db="EMBL/GenBank/DDBJ databases">
        <title>Chengkuizengella sp. nov., isolated from deep-sea sediment of East Pacific Ocean.</title>
        <authorList>
            <person name="Yang J."/>
            <person name="Lai Q."/>
            <person name="Shao Z."/>
        </authorList>
    </citation>
    <scope>NUCLEOTIDE SEQUENCE [LARGE SCALE GENOMIC DNA]</scope>
    <source>
        <strain evidence="3 4">YPA3-1-1</strain>
    </source>
</reference>
<keyword evidence="2" id="KW-0812">Transmembrane</keyword>
<dbReference type="OrthoDB" id="1754157at2"/>
<dbReference type="Proteomes" id="UP000448943">
    <property type="component" value="Unassembled WGS sequence"/>
</dbReference>
<accession>A0A6N9Q3I1</accession>